<feature type="domain" description="Mur ligase central" evidence="3">
    <location>
        <begin position="64"/>
        <end position="241"/>
    </location>
</feature>
<keyword evidence="5" id="KW-0436">Ligase</keyword>
<dbReference type="Pfam" id="PF08353">
    <property type="entry name" value="MurT_C"/>
    <property type="match status" value="1"/>
</dbReference>
<reference evidence="5" key="2">
    <citation type="submission" date="2013-08" db="EMBL/GenBank/DDBJ databases">
        <title>Draft genome sequence of Anaerofustis stercorihominis (DSM 17244).</title>
        <authorList>
            <person name="Sudarsanam P."/>
            <person name="Ley R."/>
            <person name="Guruge J."/>
            <person name="Turnbaugh P.J."/>
            <person name="Mahowald M."/>
            <person name="Liep D."/>
            <person name="Gordon J."/>
        </authorList>
    </citation>
    <scope>NUCLEOTIDE SEQUENCE</scope>
    <source>
        <strain evidence="5">DSM 17244</strain>
    </source>
</reference>
<feature type="transmembrane region" description="Helical" evidence="2">
    <location>
        <begin position="12"/>
        <end position="29"/>
    </location>
</feature>
<keyword evidence="2" id="KW-0812">Transmembrane</keyword>
<dbReference type="SUPFAM" id="SSF53623">
    <property type="entry name" value="MurD-like peptide ligases, catalytic domain"/>
    <property type="match status" value="1"/>
</dbReference>
<evidence type="ECO:0000313" key="6">
    <source>
        <dbReference type="Proteomes" id="UP000005178"/>
    </source>
</evidence>
<dbReference type="EMBL" id="ABIL02000006">
    <property type="protein sequence ID" value="EDS71451.1"/>
    <property type="molecule type" value="Genomic_DNA"/>
</dbReference>
<proteinExistence type="predicted"/>
<keyword evidence="2" id="KW-1133">Transmembrane helix</keyword>
<dbReference type="Gene3D" id="3.40.1190.10">
    <property type="entry name" value="Mur-like, catalytic domain"/>
    <property type="match status" value="1"/>
</dbReference>
<reference evidence="5" key="1">
    <citation type="submission" date="2008-01" db="EMBL/GenBank/DDBJ databases">
        <authorList>
            <person name="Fulton L."/>
            <person name="Clifton S."/>
            <person name="Fulton B."/>
            <person name="Xu J."/>
            <person name="Minx P."/>
            <person name="Pepin K.H."/>
            <person name="Johnson M."/>
            <person name="Thiruvilangam P."/>
            <person name="Bhonagiri V."/>
            <person name="Nash W.E."/>
            <person name="Mardis E.R."/>
            <person name="Wilson R.K."/>
        </authorList>
    </citation>
    <scope>NUCLEOTIDE SEQUENCE [LARGE SCALE GENOMIC DNA]</scope>
    <source>
        <strain evidence="5">DSM 17244</strain>
    </source>
</reference>
<dbReference type="eggNOG" id="COG0771">
    <property type="taxonomic scope" value="Bacteria"/>
</dbReference>
<comment type="pathway">
    <text evidence="1">Cell wall biogenesis; peptidoglycan biosynthesis.</text>
</comment>
<dbReference type="InterPro" id="IPR036565">
    <property type="entry name" value="Mur-like_cat_sf"/>
</dbReference>
<keyword evidence="2" id="KW-0472">Membrane</keyword>
<keyword evidence="6" id="KW-1185">Reference proteome</keyword>
<dbReference type="InterPro" id="IPR013221">
    <property type="entry name" value="Mur_ligase_cen"/>
</dbReference>
<dbReference type="InterPro" id="IPR013564">
    <property type="entry name" value="MurT_C"/>
</dbReference>
<dbReference type="STRING" id="445971.ANASTE_01153"/>
<dbReference type="PANTHER" id="PTHR23135">
    <property type="entry name" value="MUR LIGASE FAMILY MEMBER"/>
    <property type="match status" value="1"/>
</dbReference>
<evidence type="ECO:0000256" key="2">
    <source>
        <dbReference type="SAM" id="Phobius"/>
    </source>
</evidence>
<dbReference type="AlphaFoldDB" id="B1CB04"/>
<dbReference type="GO" id="GO:0016881">
    <property type="term" value="F:acid-amino acid ligase activity"/>
    <property type="evidence" value="ECO:0007669"/>
    <property type="project" value="InterPro"/>
</dbReference>
<evidence type="ECO:0000256" key="1">
    <source>
        <dbReference type="ARBA" id="ARBA00004752"/>
    </source>
</evidence>
<evidence type="ECO:0000259" key="3">
    <source>
        <dbReference type="Pfam" id="PF08245"/>
    </source>
</evidence>
<dbReference type="PANTHER" id="PTHR23135:SF7">
    <property type="entry name" value="LIPID II ISOGLUTAMINYL SYNTHASE (GLUTAMINE-HYDROLYZING) SUBUNIT MURT"/>
    <property type="match status" value="1"/>
</dbReference>
<dbReference type="HOGENOM" id="CLU_041534_0_0_9"/>
<dbReference type="GO" id="GO:0005524">
    <property type="term" value="F:ATP binding"/>
    <property type="evidence" value="ECO:0007669"/>
    <property type="project" value="InterPro"/>
</dbReference>
<organism evidence="5 6">
    <name type="scientific">Anaerofustis stercorihominis DSM 17244</name>
    <dbReference type="NCBI Taxonomy" id="445971"/>
    <lineage>
        <taxon>Bacteria</taxon>
        <taxon>Bacillati</taxon>
        <taxon>Bacillota</taxon>
        <taxon>Clostridia</taxon>
        <taxon>Eubacteriales</taxon>
        <taxon>Eubacteriaceae</taxon>
        <taxon>Anaerofustis</taxon>
    </lineage>
</organism>
<comment type="caution">
    <text evidence="5">The sequence shown here is derived from an EMBL/GenBank/DDBJ whole genome shotgun (WGS) entry which is preliminary data.</text>
</comment>
<sequence length="459" mass="52819">MINIKKEVSSMFYIDMIISKLIIFLINIIDKSRGTDLPGKIALKLNKNFPLGFKNIDYDKVIFVTGTNGKSTTTNLIHHVLKSNDFSVASNLEGANLIAGITTTLIKNSTITGKLKPEYFVFEIDERSLKNIHRVIPAKHLVITNLQKDQVHRNADPDFILRKIKDVVKEDMHLYLNNEEPRSKSFEDSADTVTYYSVDKNSRSVVDEDRLGVTMPCPKCNHKINFNYYNVDNVGDFNCTNCGFKSKETPKYQMKDVDFENATFTYDGTTFKMPYNVPFMMYNYALVIALGDTLGLTKEQMQHSFNTFINIGGRIETIKYKDKELKYIRIKQENPETLQSAIDVVANDKEEKTFILGLCIIKDEPPHYTNTFYAYDCNFNELVNSNVKKYIAFSEYVCYDTANRFVYEGVDKEKIAVLNTDNVEKILEEVDKAGCNNVYLITWLETFIDIKNYVKKNNL</sequence>
<evidence type="ECO:0000313" key="5">
    <source>
        <dbReference type="EMBL" id="EDS71451.1"/>
    </source>
</evidence>
<dbReference type="Pfam" id="PF08245">
    <property type="entry name" value="Mur_ligase_M"/>
    <property type="match status" value="1"/>
</dbReference>
<dbReference type="Proteomes" id="UP000005178">
    <property type="component" value="Unassembled WGS sequence"/>
</dbReference>
<feature type="domain" description="Lipid II isoglutaminyl synthase (glutamine-hydrolyzing) subunit MurT C-terminal" evidence="4">
    <location>
        <begin position="333"/>
        <end position="441"/>
    </location>
</feature>
<evidence type="ECO:0000259" key="4">
    <source>
        <dbReference type="Pfam" id="PF08353"/>
    </source>
</evidence>
<accession>B1CB04</accession>
<name>B1CB04_9FIRM</name>
<protein>
    <submittedName>
        <fullName evidence="5">Mur ligase middle domain protein</fullName>
    </submittedName>
</protein>
<gene>
    <name evidence="5" type="ORF">ANASTE_01153</name>
</gene>